<sequence length="71" mass="7635">MRLGLDIGTNSIGWWLYSTENGVITDVIDGGVRIFSDGRDPKSGGSLAVDRRAARARNVAVVTGSCVERLR</sequence>
<gene>
    <name evidence="1" type="ORF">LCGC14_2372750</name>
</gene>
<dbReference type="GO" id="GO:0003676">
    <property type="term" value="F:nucleic acid binding"/>
    <property type="evidence" value="ECO:0007669"/>
    <property type="project" value="InterPro"/>
</dbReference>
<evidence type="ECO:0000313" key="1">
    <source>
        <dbReference type="EMBL" id="KKL28678.1"/>
    </source>
</evidence>
<reference evidence="1" key="1">
    <citation type="journal article" date="2015" name="Nature">
        <title>Complex archaea that bridge the gap between prokaryotes and eukaryotes.</title>
        <authorList>
            <person name="Spang A."/>
            <person name="Saw J.H."/>
            <person name="Jorgensen S.L."/>
            <person name="Zaremba-Niedzwiedzka K."/>
            <person name="Martijn J."/>
            <person name="Lind A.E."/>
            <person name="van Eijk R."/>
            <person name="Schleper C."/>
            <person name="Guy L."/>
            <person name="Ettema T.J."/>
        </authorList>
    </citation>
    <scope>NUCLEOTIDE SEQUENCE</scope>
</reference>
<organism evidence="1">
    <name type="scientific">marine sediment metagenome</name>
    <dbReference type="NCBI Taxonomy" id="412755"/>
    <lineage>
        <taxon>unclassified sequences</taxon>
        <taxon>metagenomes</taxon>
        <taxon>ecological metagenomes</taxon>
    </lineage>
</organism>
<comment type="caution">
    <text evidence="1">The sequence shown here is derived from an EMBL/GenBank/DDBJ whole genome shotgun (WGS) entry which is preliminary data.</text>
</comment>
<name>A0A0F9EXV4_9ZZZZ</name>
<protein>
    <submittedName>
        <fullName evidence="1">Uncharacterized protein</fullName>
    </submittedName>
</protein>
<dbReference type="EMBL" id="LAZR01035011">
    <property type="protein sequence ID" value="KKL28678.1"/>
    <property type="molecule type" value="Genomic_DNA"/>
</dbReference>
<dbReference type="AlphaFoldDB" id="A0A0F9EXV4"/>
<accession>A0A0F9EXV4</accession>
<dbReference type="InterPro" id="IPR036397">
    <property type="entry name" value="RNaseH_sf"/>
</dbReference>
<proteinExistence type="predicted"/>
<dbReference type="Gene3D" id="3.30.420.10">
    <property type="entry name" value="Ribonuclease H-like superfamily/Ribonuclease H"/>
    <property type="match status" value="1"/>
</dbReference>